<accession>A0A1H0MDE0</accession>
<evidence type="ECO:0000313" key="3">
    <source>
        <dbReference type="Proteomes" id="UP000199341"/>
    </source>
</evidence>
<dbReference type="Proteomes" id="UP000199341">
    <property type="component" value="Unassembled WGS sequence"/>
</dbReference>
<keyword evidence="3" id="KW-1185">Reference proteome</keyword>
<evidence type="ECO:0000259" key="1">
    <source>
        <dbReference type="Pfam" id="PF00144"/>
    </source>
</evidence>
<dbReference type="InterPro" id="IPR012338">
    <property type="entry name" value="Beta-lactam/transpept-like"/>
</dbReference>
<dbReference type="InterPro" id="IPR052907">
    <property type="entry name" value="Beta-lactamase/esterase"/>
</dbReference>
<dbReference type="STRING" id="310781.SAMN05216259_112165"/>
<dbReference type="Gene3D" id="3.40.710.10">
    <property type="entry name" value="DD-peptidase/beta-lactamase superfamily"/>
    <property type="match status" value="1"/>
</dbReference>
<dbReference type="AlphaFoldDB" id="A0A1H0MDE0"/>
<dbReference type="InterPro" id="IPR001466">
    <property type="entry name" value="Beta-lactam-related"/>
</dbReference>
<dbReference type="PANTHER" id="PTHR43319:SF3">
    <property type="entry name" value="BETA-LACTAMASE-RELATED DOMAIN-CONTAINING PROTEIN"/>
    <property type="match status" value="1"/>
</dbReference>
<name>A0A1H0MDE0_9ACTN</name>
<evidence type="ECO:0000313" key="2">
    <source>
        <dbReference type="EMBL" id="SDO78404.1"/>
    </source>
</evidence>
<dbReference type="PANTHER" id="PTHR43319">
    <property type="entry name" value="BETA-LACTAMASE-RELATED"/>
    <property type="match status" value="1"/>
</dbReference>
<dbReference type="SUPFAM" id="SSF56601">
    <property type="entry name" value="beta-lactamase/transpeptidase-like"/>
    <property type="match status" value="1"/>
</dbReference>
<sequence length="102" mass="10727">MVRAEQGCQDAGITILKGEVAAGFDGAREAFEANFRRGGDIGAAVCVYRDGRPVVDLWGGLADTGTGRPWEPDMLQLVHSATKGPLATAAHLLVQPGSWTGY</sequence>
<reference evidence="2 3" key="1">
    <citation type="submission" date="2016-10" db="EMBL/GenBank/DDBJ databases">
        <authorList>
            <person name="de Groot N.N."/>
        </authorList>
    </citation>
    <scope>NUCLEOTIDE SEQUENCE [LARGE SCALE GENOMIC DNA]</scope>
    <source>
        <strain evidence="2 3">CGMCC 4.2022</strain>
    </source>
</reference>
<protein>
    <submittedName>
        <fullName evidence="2">Beta-lactamase</fullName>
    </submittedName>
</protein>
<proteinExistence type="predicted"/>
<gene>
    <name evidence="2" type="ORF">SAMN05216259_112165</name>
</gene>
<dbReference type="Pfam" id="PF00144">
    <property type="entry name" value="Beta-lactamase"/>
    <property type="match status" value="1"/>
</dbReference>
<dbReference type="EMBL" id="FNIE01000012">
    <property type="protein sequence ID" value="SDO78404.1"/>
    <property type="molecule type" value="Genomic_DNA"/>
</dbReference>
<feature type="domain" description="Beta-lactamase-related" evidence="1">
    <location>
        <begin position="31"/>
        <end position="97"/>
    </location>
</feature>
<organism evidence="2 3">
    <name type="scientific">Actinacidiphila guanduensis</name>
    <dbReference type="NCBI Taxonomy" id="310781"/>
    <lineage>
        <taxon>Bacteria</taxon>
        <taxon>Bacillati</taxon>
        <taxon>Actinomycetota</taxon>
        <taxon>Actinomycetes</taxon>
        <taxon>Kitasatosporales</taxon>
        <taxon>Streptomycetaceae</taxon>
        <taxon>Actinacidiphila</taxon>
    </lineage>
</organism>